<accession>A0A5B7FAK5</accession>
<name>A0A5B7FAK5_PORTR</name>
<dbReference type="AlphaFoldDB" id="A0A5B7FAK5"/>
<proteinExistence type="predicted"/>
<reference evidence="1 2" key="1">
    <citation type="submission" date="2019-05" db="EMBL/GenBank/DDBJ databases">
        <title>Another draft genome of Portunus trituberculatus and its Hox gene families provides insights of decapod evolution.</title>
        <authorList>
            <person name="Jeong J.-H."/>
            <person name="Song I."/>
            <person name="Kim S."/>
            <person name="Choi T."/>
            <person name="Kim D."/>
            <person name="Ryu S."/>
            <person name="Kim W."/>
        </authorList>
    </citation>
    <scope>NUCLEOTIDE SEQUENCE [LARGE SCALE GENOMIC DNA]</scope>
    <source>
        <tissue evidence="1">Muscle</tissue>
    </source>
</reference>
<gene>
    <name evidence="1" type="ORF">E2C01_037131</name>
</gene>
<sequence>MRKDQKNIPWKLTCDSHQVLPVSSLHSWLSKSSSHLQAGSVVIQTLLHGTPHFSLLSTITILQCCPHSLHLSLQVIQLGCNPTHCAPTSPSYKTATAHLNPIDAECMKHLAHIQNSSVEVGML</sequence>
<dbReference type="Proteomes" id="UP000324222">
    <property type="component" value="Unassembled WGS sequence"/>
</dbReference>
<keyword evidence="2" id="KW-1185">Reference proteome</keyword>
<organism evidence="1 2">
    <name type="scientific">Portunus trituberculatus</name>
    <name type="common">Swimming crab</name>
    <name type="synonym">Neptunus trituberculatus</name>
    <dbReference type="NCBI Taxonomy" id="210409"/>
    <lineage>
        <taxon>Eukaryota</taxon>
        <taxon>Metazoa</taxon>
        <taxon>Ecdysozoa</taxon>
        <taxon>Arthropoda</taxon>
        <taxon>Crustacea</taxon>
        <taxon>Multicrustacea</taxon>
        <taxon>Malacostraca</taxon>
        <taxon>Eumalacostraca</taxon>
        <taxon>Eucarida</taxon>
        <taxon>Decapoda</taxon>
        <taxon>Pleocyemata</taxon>
        <taxon>Brachyura</taxon>
        <taxon>Eubrachyura</taxon>
        <taxon>Portunoidea</taxon>
        <taxon>Portunidae</taxon>
        <taxon>Portuninae</taxon>
        <taxon>Portunus</taxon>
    </lineage>
</organism>
<comment type="caution">
    <text evidence="1">The sequence shown here is derived from an EMBL/GenBank/DDBJ whole genome shotgun (WGS) entry which is preliminary data.</text>
</comment>
<evidence type="ECO:0000313" key="1">
    <source>
        <dbReference type="EMBL" id="MPC43482.1"/>
    </source>
</evidence>
<evidence type="ECO:0000313" key="2">
    <source>
        <dbReference type="Proteomes" id="UP000324222"/>
    </source>
</evidence>
<protein>
    <submittedName>
        <fullName evidence="1">Uncharacterized protein</fullName>
    </submittedName>
</protein>
<dbReference type="EMBL" id="VSRR010005850">
    <property type="protein sequence ID" value="MPC43482.1"/>
    <property type="molecule type" value="Genomic_DNA"/>
</dbReference>